<organism evidence="1 2">
    <name type="scientific">Pleurodeles waltl</name>
    <name type="common">Iberian ribbed newt</name>
    <dbReference type="NCBI Taxonomy" id="8319"/>
    <lineage>
        <taxon>Eukaryota</taxon>
        <taxon>Metazoa</taxon>
        <taxon>Chordata</taxon>
        <taxon>Craniata</taxon>
        <taxon>Vertebrata</taxon>
        <taxon>Euteleostomi</taxon>
        <taxon>Amphibia</taxon>
        <taxon>Batrachia</taxon>
        <taxon>Caudata</taxon>
        <taxon>Salamandroidea</taxon>
        <taxon>Salamandridae</taxon>
        <taxon>Pleurodelinae</taxon>
        <taxon>Pleurodeles</taxon>
    </lineage>
</organism>
<proteinExistence type="predicted"/>
<gene>
    <name evidence="1" type="ORF">NDU88_006383</name>
</gene>
<name>A0AAV7N140_PLEWA</name>
<keyword evidence="2" id="KW-1185">Reference proteome</keyword>
<protein>
    <submittedName>
        <fullName evidence="1">Uncharacterized protein</fullName>
    </submittedName>
</protein>
<evidence type="ECO:0000313" key="2">
    <source>
        <dbReference type="Proteomes" id="UP001066276"/>
    </source>
</evidence>
<accession>A0AAV7N140</accession>
<sequence>MDEDLLGAVIQPIHSIHKKAEEVEAEQDVDVVKSTIQDHIKDKVSMRTGIPGKNRREITNVYKELGKK</sequence>
<dbReference type="AlphaFoldDB" id="A0AAV7N140"/>
<evidence type="ECO:0000313" key="1">
    <source>
        <dbReference type="EMBL" id="KAJ1109014.1"/>
    </source>
</evidence>
<dbReference type="EMBL" id="JANPWB010000013">
    <property type="protein sequence ID" value="KAJ1109014.1"/>
    <property type="molecule type" value="Genomic_DNA"/>
</dbReference>
<dbReference type="Proteomes" id="UP001066276">
    <property type="component" value="Chromosome 9"/>
</dbReference>
<comment type="caution">
    <text evidence="1">The sequence shown here is derived from an EMBL/GenBank/DDBJ whole genome shotgun (WGS) entry which is preliminary data.</text>
</comment>
<reference evidence="1" key="1">
    <citation type="journal article" date="2022" name="bioRxiv">
        <title>Sequencing and chromosome-scale assembly of the giantPleurodeles waltlgenome.</title>
        <authorList>
            <person name="Brown T."/>
            <person name="Elewa A."/>
            <person name="Iarovenko S."/>
            <person name="Subramanian E."/>
            <person name="Araus A.J."/>
            <person name="Petzold A."/>
            <person name="Susuki M."/>
            <person name="Suzuki K.-i.T."/>
            <person name="Hayashi T."/>
            <person name="Toyoda A."/>
            <person name="Oliveira C."/>
            <person name="Osipova E."/>
            <person name="Leigh N.D."/>
            <person name="Simon A."/>
            <person name="Yun M.H."/>
        </authorList>
    </citation>
    <scope>NUCLEOTIDE SEQUENCE</scope>
    <source>
        <strain evidence="1">20211129_DDA</strain>
        <tissue evidence="1">Liver</tissue>
    </source>
</reference>